<dbReference type="Gene3D" id="3.40.30.10">
    <property type="entry name" value="Glutaredoxin"/>
    <property type="match status" value="1"/>
</dbReference>
<comment type="subcellular location">
    <subcellularLocation>
        <location evidence="1">Cell envelope</location>
    </subcellularLocation>
</comment>
<feature type="domain" description="Thioredoxin" evidence="7">
    <location>
        <begin position="38"/>
        <end position="178"/>
    </location>
</feature>
<evidence type="ECO:0000256" key="6">
    <source>
        <dbReference type="SAM" id="Phobius"/>
    </source>
</evidence>
<dbReference type="InterPro" id="IPR013766">
    <property type="entry name" value="Thioredoxin_domain"/>
</dbReference>
<gene>
    <name evidence="8" type="ORF">AMD00_05415</name>
</gene>
<dbReference type="InterPro" id="IPR050553">
    <property type="entry name" value="Thioredoxin_ResA/DsbE_sf"/>
</dbReference>
<dbReference type="InterPro" id="IPR000866">
    <property type="entry name" value="AhpC/TSA"/>
</dbReference>
<evidence type="ECO:0000256" key="5">
    <source>
        <dbReference type="ARBA" id="ARBA00023284"/>
    </source>
</evidence>
<evidence type="ECO:0000313" key="8">
    <source>
        <dbReference type="EMBL" id="KOO51874.1"/>
    </source>
</evidence>
<comment type="caution">
    <text evidence="8">The sequence shown here is derived from an EMBL/GenBank/DDBJ whole genome shotgun (WGS) entry which is preliminary data.</text>
</comment>
<evidence type="ECO:0000256" key="4">
    <source>
        <dbReference type="ARBA" id="ARBA00023157"/>
    </source>
</evidence>
<evidence type="ECO:0000259" key="7">
    <source>
        <dbReference type="PROSITE" id="PS51352"/>
    </source>
</evidence>
<sequence length="178" mass="20492">MNFRALAKITSAFIVIFMIIFMIKTNFVDKDESAESGLKINDVAPDFQLKNLAGEQVKLSDYRGQKVLLNFWASWCPPCKEEIPYMQKYYEEYGEKSGTVILAVNMTRVEKGGKEKIAEFVEKYEITFPVLVDDNDGKVMKLYDVRSFPTTYIINSEGVITQKVRMSLDDKKIEEIIN</sequence>
<dbReference type="GO" id="GO:0016491">
    <property type="term" value="F:oxidoreductase activity"/>
    <property type="evidence" value="ECO:0007669"/>
    <property type="project" value="InterPro"/>
</dbReference>
<dbReference type="STRING" id="263475.AMD00_05415"/>
<dbReference type="OrthoDB" id="25753at2"/>
<proteinExistence type="predicted"/>
<dbReference type="RefSeq" id="WP_053416039.1">
    <property type="nucleotide sequence ID" value="NZ_LILB01000001.1"/>
</dbReference>
<evidence type="ECO:0000256" key="2">
    <source>
        <dbReference type="ARBA" id="ARBA00022748"/>
    </source>
</evidence>
<name>A0A0M0LLF5_9BACL</name>
<keyword evidence="2" id="KW-0201">Cytochrome c-type biogenesis</keyword>
<dbReference type="GO" id="GO:0030313">
    <property type="term" value="C:cell envelope"/>
    <property type="evidence" value="ECO:0007669"/>
    <property type="project" value="UniProtKB-SubCell"/>
</dbReference>
<organism evidence="8 9">
    <name type="scientific">Viridibacillus arvi</name>
    <dbReference type="NCBI Taxonomy" id="263475"/>
    <lineage>
        <taxon>Bacteria</taxon>
        <taxon>Bacillati</taxon>
        <taxon>Bacillota</taxon>
        <taxon>Bacilli</taxon>
        <taxon>Bacillales</taxon>
        <taxon>Caryophanaceae</taxon>
        <taxon>Viridibacillus</taxon>
    </lineage>
</organism>
<keyword evidence="3" id="KW-0735">Signal-anchor</keyword>
<evidence type="ECO:0000256" key="1">
    <source>
        <dbReference type="ARBA" id="ARBA00004196"/>
    </source>
</evidence>
<reference evidence="9" key="1">
    <citation type="submission" date="2015-08" db="EMBL/GenBank/DDBJ databases">
        <title>Fjat-10028 dsm 16317.</title>
        <authorList>
            <person name="Liu B."/>
            <person name="Wang J."/>
            <person name="Zhu Y."/>
            <person name="Liu G."/>
            <person name="Chen Q."/>
            <person name="Chen Z."/>
            <person name="Lan J."/>
            <person name="Che J."/>
            <person name="Ge C."/>
            <person name="Shi H."/>
            <person name="Pan Z."/>
            <person name="Liu X."/>
        </authorList>
    </citation>
    <scope>NUCLEOTIDE SEQUENCE [LARGE SCALE GENOMIC DNA]</scope>
    <source>
        <strain evidence="9">DSM 16317</strain>
    </source>
</reference>
<protein>
    <recommendedName>
        <fullName evidence="7">Thioredoxin domain-containing protein</fullName>
    </recommendedName>
</protein>
<dbReference type="CDD" id="cd02966">
    <property type="entry name" value="TlpA_like_family"/>
    <property type="match status" value="1"/>
</dbReference>
<dbReference type="GeneID" id="301135541"/>
<dbReference type="PROSITE" id="PS51352">
    <property type="entry name" value="THIOREDOXIN_2"/>
    <property type="match status" value="1"/>
</dbReference>
<dbReference type="PANTHER" id="PTHR42852:SF6">
    <property type="entry name" value="THIOL:DISULFIDE INTERCHANGE PROTEIN DSBE"/>
    <property type="match status" value="1"/>
</dbReference>
<evidence type="ECO:0000313" key="9">
    <source>
        <dbReference type="Proteomes" id="UP000036867"/>
    </source>
</evidence>
<dbReference type="Proteomes" id="UP000036867">
    <property type="component" value="Unassembled WGS sequence"/>
</dbReference>
<evidence type="ECO:0000256" key="3">
    <source>
        <dbReference type="ARBA" id="ARBA00022968"/>
    </source>
</evidence>
<dbReference type="Pfam" id="PF00578">
    <property type="entry name" value="AhpC-TSA"/>
    <property type="match status" value="1"/>
</dbReference>
<keyword evidence="6" id="KW-1133">Transmembrane helix</keyword>
<feature type="transmembrane region" description="Helical" evidence="6">
    <location>
        <begin position="6"/>
        <end position="23"/>
    </location>
</feature>
<dbReference type="AlphaFoldDB" id="A0A0M0LLF5"/>
<keyword evidence="4" id="KW-1015">Disulfide bond</keyword>
<dbReference type="InterPro" id="IPR036249">
    <property type="entry name" value="Thioredoxin-like_sf"/>
</dbReference>
<dbReference type="PROSITE" id="PS00194">
    <property type="entry name" value="THIOREDOXIN_1"/>
    <property type="match status" value="1"/>
</dbReference>
<keyword evidence="6" id="KW-0472">Membrane</keyword>
<accession>A0A0M0LLF5</accession>
<dbReference type="EMBL" id="LILB01000001">
    <property type="protein sequence ID" value="KOO51874.1"/>
    <property type="molecule type" value="Genomic_DNA"/>
</dbReference>
<dbReference type="SUPFAM" id="SSF52833">
    <property type="entry name" value="Thioredoxin-like"/>
    <property type="match status" value="1"/>
</dbReference>
<dbReference type="PANTHER" id="PTHR42852">
    <property type="entry name" value="THIOL:DISULFIDE INTERCHANGE PROTEIN DSBE"/>
    <property type="match status" value="1"/>
</dbReference>
<keyword evidence="5" id="KW-0676">Redox-active center</keyword>
<dbReference type="InterPro" id="IPR017937">
    <property type="entry name" value="Thioredoxin_CS"/>
</dbReference>
<keyword evidence="6" id="KW-0812">Transmembrane</keyword>
<dbReference type="GO" id="GO:0016209">
    <property type="term" value="F:antioxidant activity"/>
    <property type="evidence" value="ECO:0007669"/>
    <property type="project" value="InterPro"/>
</dbReference>
<keyword evidence="9" id="KW-1185">Reference proteome</keyword>
<dbReference type="GO" id="GO:0017004">
    <property type="term" value="P:cytochrome complex assembly"/>
    <property type="evidence" value="ECO:0007669"/>
    <property type="project" value="UniProtKB-KW"/>
</dbReference>